<dbReference type="GeneID" id="66598479"/>
<dbReference type="RefSeq" id="WP_131808309.1">
    <property type="nucleotide sequence ID" value="NZ_LWCM01000095.1"/>
</dbReference>
<proteinExistence type="predicted"/>
<sequence length="210" mass="24485">MPNYQVDLSMFPPPVHRIVKSWYSWQEVYLRKLGSYPGKNEREPRGRETEEEVFWGGRPPVMISDSELRFFDDLELSYYLVFEDNLHYIDGMSRGSRRRYMMSRRFEDAEKYMLFLISQAARPGYYEDSPGFRWYKQGLHPRVSLSKPDPINHPGRVSITVDQEATDRGWMSEHDAIAASHAIVLSFVELDAVLREGVPPGWFTLNIIGG</sequence>
<accession>A0ABY6RRC9</accession>
<name>A0ABY6RRC9_9MYCO</name>
<evidence type="ECO:0000313" key="1">
    <source>
        <dbReference type="EMBL" id="VBA31259.1"/>
    </source>
</evidence>
<dbReference type="Proteomes" id="UP000271464">
    <property type="component" value="Unassembled WGS sequence"/>
</dbReference>
<dbReference type="EMBL" id="UPHM01000149">
    <property type="protein sequence ID" value="VBA31259.1"/>
    <property type="molecule type" value="Genomic_DNA"/>
</dbReference>
<keyword evidence="2" id="KW-1185">Reference proteome</keyword>
<reference evidence="1 2" key="1">
    <citation type="submission" date="2018-09" db="EMBL/GenBank/DDBJ databases">
        <authorList>
            <person name="Tagini F."/>
        </authorList>
    </citation>
    <scope>NUCLEOTIDE SEQUENCE [LARGE SCALE GENOMIC DNA]</scope>
    <source>
        <strain evidence="1 2">MK4</strain>
    </source>
</reference>
<gene>
    <name evidence="1" type="ORF">LAUMK4_05428</name>
</gene>
<organism evidence="1 2">
    <name type="scientific">Mycobacterium persicum</name>
    <dbReference type="NCBI Taxonomy" id="1487726"/>
    <lineage>
        <taxon>Bacteria</taxon>
        <taxon>Bacillati</taxon>
        <taxon>Actinomycetota</taxon>
        <taxon>Actinomycetes</taxon>
        <taxon>Mycobacteriales</taxon>
        <taxon>Mycobacteriaceae</taxon>
        <taxon>Mycobacterium</taxon>
    </lineage>
</organism>
<protein>
    <submittedName>
        <fullName evidence="1">Uncharacterized protein</fullName>
    </submittedName>
</protein>
<evidence type="ECO:0000313" key="2">
    <source>
        <dbReference type="Proteomes" id="UP000271464"/>
    </source>
</evidence>
<comment type="caution">
    <text evidence="1">The sequence shown here is derived from an EMBL/GenBank/DDBJ whole genome shotgun (WGS) entry which is preliminary data.</text>
</comment>